<dbReference type="GO" id="GO:0008233">
    <property type="term" value="F:peptidase activity"/>
    <property type="evidence" value="ECO:0007669"/>
    <property type="project" value="UniProtKB-KW"/>
</dbReference>
<dbReference type="AlphaFoldDB" id="A0A160PD03"/>
<protein>
    <submittedName>
        <fullName evidence="1">ATP-dependent protease domain protein</fullName>
    </submittedName>
</protein>
<gene>
    <name evidence="1" type="ORF">MPPM_0465</name>
</gene>
<keyword evidence="1" id="KW-0378">Hydrolase</keyword>
<keyword evidence="1" id="KW-0645">Protease</keyword>
<accession>A0A160PD03</accession>
<evidence type="ECO:0000313" key="2">
    <source>
        <dbReference type="Proteomes" id="UP000218288"/>
    </source>
</evidence>
<name>A0A160PD03_9HYPH</name>
<reference evidence="1 2" key="1">
    <citation type="journal article" date="2016" name="Genome Announc.">
        <title>Complete Genome Sequence of Methylobacterium populi P-1M, Isolated from Pink-Pigmented Household Biofilm.</title>
        <authorList>
            <person name="Morohoshi T."/>
            <person name="Ikeda T."/>
        </authorList>
    </citation>
    <scope>NUCLEOTIDE SEQUENCE [LARGE SCALE GENOMIC DNA]</scope>
    <source>
        <strain evidence="1 2">P-1M</strain>
    </source>
</reference>
<dbReference type="InterPro" id="IPR046574">
    <property type="entry name" value="DUF6634"/>
</dbReference>
<evidence type="ECO:0000313" key="1">
    <source>
        <dbReference type="EMBL" id="BAU89070.1"/>
    </source>
</evidence>
<dbReference type="OrthoDB" id="7870532at2"/>
<sequence length="105" mass="11351">MRPANLELHLGVDEAVCLEHALAAFDRLIAGAAPDPAEFAAAPILGDWHRAIVPAPEPVLVGQVAGHPRLPGARRVVTSRLLLLDETAGWARTVNRLYRLKTPPR</sequence>
<dbReference type="GO" id="GO:0006508">
    <property type="term" value="P:proteolysis"/>
    <property type="evidence" value="ECO:0007669"/>
    <property type="project" value="UniProtKB-KW"/>
</dbReference>
<dbReference type="EMBL" id="AP014809">
    <property type="protein sequence ID" value="BAU89070.1"/>
    <property type="molecule type" value="Genomic_DNA"/>
</dbReference>
<dbReference type="Proteomes" id="UP000218288">
    <property type="component" value="Chromosome"/>
</dbReference>
<organism evidence="1 2">
    <name type="scientific">Methylorubrum populi</name>
    <dbReference type="NCBI Taxonomy" id="223967"/>
    <lineage>
        <taxon>Bacteria</taxon>
        <taxon>Pseudomonadati</taxon>
        <taxon>Pseudomonadota</taxon>
        <taxon>Alphaproteobacteria</taxon>
        <taxon>Hyphomicrobiales</taxon>
        <taxon>Methylobacteriaceae</taxon>
        <taxon>Methylorubrum</taxon>
    </lineage>
</organism>
<dbReference type="RefSeq" id="WP_096483535.1">
    <property type="nucleotide sequence ID" value="NZ_AP014809.1"/>
</dbReference>
<dbReference type="Pfam" id="PF20339">
    <property type="entry name" value="DUF6634"/>
    <property type="match status" value="1"/>
</dbReference>
<proteinExistence type="predicted"/>